<sequence length="49" mass="5836">MRVSEAMPPHLQSITGLWSCAPNILIEFVDRNRSEYLKKESFRRPDRYP</sequence>
<protein>
    <submittedName>
        <fullName evidence="1">Uncharacterized protein</fullName>
    </submittedName>
</protein>
<evidence type="ECO:0000313" key="1">
    <source>
        <dbReference type="EMBL" id="SMP66740.1"/>
    </source>
</evidence>
<gene>
    <name evidence="1" type="ORF">SAMN06265222_11035</name>
</gene>
<accession>A0ABY1QFA4</accession>
<reference evidence="1 2" key="1">
    <citation type="submission" date="2017-05" db="EMBL/GenBank/DDBJ databases">
        <authorList>
            <person name="Varghese N."/>
            <person name="Submissions S."/>
        </authorList>
    </citation>
    <scope>NUCLEOTIDE SEQUENCE [LARGE SCALE GENOMIC DNA]</scope>
    <source>
        <strain evidence="1 2">DSM 25457</strain>
    </source>
</reference>
<comment type="caution">
    <text evidence="1">The sequence shown here is derived from an EMBL/GenBank/DDBJ whole genome shotgun (WGS) entry which is preliminary data.</text>
</comment>
<name>A0ABY1QFA4_9BACT</name>
<proteinExistence type="predicted"/>
<dbReference type="Proteomes" id="UP001158067">
    <property type="component" value="Unassembled WGS sequence"/>
</dbReference>
<evidence type="ECO:0000313" key="2">
    <source>
        <dbReference type="Proteomes" id="UP001158067"/>
    </source>
</evidence>
<dbReference type="EMBL" id="FXUG01000010">
    <property type="protein sequence ID" value="SMP66740.1"/>
    <property type="molecule type" value="Genomic_DNA"/>
</dbReference>
<keyword evidence="2" id="KW-1185">Reference proteome</keyword>
<organism evidence="1 2">
    <name type="scientific">Neorhodopirellula lusitana</name>
    <dbReference type="NCBI Taxonomy" id="445327"/>
    <lineage>
        <taxon>Bacteria</taxon>
        <taxon>Pseudomonadati</taxon>
        <taxon>Planctomycetota</taxon>
        <taxon>Planctomycetia</taxon>
        <taxon>Pirellulales</taxon>
        <taxon>Pirellulaceae</taxon>
        <taxon>Neorhodopirellula</taxon>
    </lineage>
</organism>